<sequence length="145" mass="16732">MNSATIQRYITENLQDSRLIEAEGDTFFFYGADNNFPFATIVTKDNDFDHLSNLNRADVYRLNIGVGAETFRKLFDRKISREDAEHPELLGYDFTALDQLMPHPLYGRMYWISVLNPGEATFQQLSPLLEEAYQLSVKRDAKQQG</sequence>
<dbReference type="OrthoDB" id="9783727at2"/>
<feature type="domain" description="DUF6194" evidence="1">
    <location>
        <begin position="1"/>
        <end position="144"/>
    </location>
</feature>
<dbReference type="EMBL" id="FOJG01000002">
    <property type="protein sequence ID" value="SEW53439.1"/>
    <property type="molecule type" value="Genomic_DNA"/>
</dbReference>
<dbReference type="RefSeq" id="WP_089904314.1">
    <property type="nucleotide sequence ID" value="NZ_FOJG01000002.1"/>
</dbReference>
<gene>
    <name evidence="2" type="ORF">SAMN04488122_5464</name>
</gene>
<dbReference type="Proteomes" id="UP000199310">
    <property type="component" value="Unassembled WGS sequence"/>
</dbReference>
<protein>
    <recommendedName>
        <fullName evidence="1">DUF6194 domain-containing protein</fullName>
    </recommendedName>
</protein>
<keyword evidence="3" id="KW-1185">Reference proteome</keyword>
<accession>A0A1I0SAC1</accession>
<evidence type="ECO:0000259" key="1">
    <source>
        <dbReference type="Pfam" id="PF19694"/>
    </source>
</evidence>
<proteinExistence type="predicted"/>
<dbReference type="Pfam" id="PF19694">
    <property type="entry name" value="DUF6194"/>
    <property type="match status" value="1"/>
</dbReference>
<dbReference type="STRING" id="29529.SAMN04488122_5464"/>
<evidence type="ECO:0000313" key="3">
    <source>
        <dbReference type="Proteomes" id="UP000199310"/>
    </source>
</evidence>
<dbReference type="InterPro" id="IPR045676">
    <property type="entry name" value="DUF6194"/>
</dbReference>
<organism evidence="2 3">
    <name type="scientific">Chitinophaga arvensicola</name>
    <dbReference type="NCBI Taxonomy" id="29529"/>
    <lineage>
        <taxon>Bacteria</taxon>
        <taxon>Pseudomonadati</taxon>
        <taxon>Bacteroidota</taxon>
        <taxon>Chitinophagia</taxon>
        <taxon>Chitinophagales</taxon>
        <taxon>Chitinophagaceae</taxon>
        <taxon>Chitinophaga</taxon>
    </lineage>
</organism>
<dbReference type="AlphaFoldDB" id="A0A1I0SAC1"/>
<reference evidence="3" key="1">
    <citation type="submission" date="2016-10" db="EMBL/GenBank/DDBJ databases">
        <authorList>
            <person name="Varghese N."/>
            <person name="Submissions S."/>
        </authorList>
    </citation>
    <scope>NUCLEOTIDE SEQUENCE [LARGE SCALE GENOMIC DNA]</scope>
    <source>
        <strain evidence="3">DSM 3695</strain>
    </source>
</reference>
<evidence type="ECO:0000313" key="2">
    <source>
        <dbReference type="EMBL" id="SEW53439.1"/>
    </source>
</evidence>
<name>A0A1I0SAC1_9BACT</name>